<evidence type="ECO:0000256" key="1">
    <source>
        <dbReference type="SAM" id="MobiDB-lite"/>
    </source>
</evidence>
<gene>
    <name evidence="3" type="ORF">AACH10_05605</name>
</gene>
<feature type="compositionally biased region" description="Low complexity" evidence="1">
    <location>
        <begin position="20"/>
        <end position="38"/>
    </location>
</feature>
<reference evidence="3 4" key="1">
    <citation type="submission" date="2024-04" db="EMBL/GenBank/DDBJ databases">
        <title>Novel species of the genus Ideonella isolated from streams.</title>
        <authorList>
            <person name="Lu H."/>
        </authorList>
    </citation>
    <scope>NUCLEOTIDE SEQUENCE [LARGE SCALE GENOMIC DNA]</scope>
    <source>
        <strain evidence="3 4">DXS22W</strain>
    </source>
</reference>
<dbReference type="InterPro" id="IPR002725">
    <property type="entry name" value="YgjP-like_metallopeptidase"/>
</dbReference>
<keyword evidence="3" id="KW-0645">Protease</keyword>
<keyword evidence="4" id="KW-1185">Reference proteome</keyword>
<dbReference type="PANTHER" id="PTHR30399:SF1">
    <property type="entry name" value="UTP PYROPHOSPHATASE"/>
    <property type="match status" value="1"/>
</dbReference>
<proteinExistence type="predicted"/>
<dbReference type="EMBL" id="JBBUTH010000003">
    <property type="protein sequence ID" value="MEK8049702.1"/>
    <property type="molecule type" value="Genomic_DNA"/>
</dbReference>
<feature type="region of interest" description="Disordered" evidence="1">
    <location>
        <begin position="1"/>
        <end position="49"/>
    </location>
</feature>
<organism evidence="3 4">
    <name type="scientific">Pseudaquabacterium inlustre</name>
    <dbReference type="NCBI Taxonomy" id="2984192"/>
    <lineage>
        <taxon>Bacteria</taxon>
        <taxon>Pseudomonadati</taxon>
        <taxon>Pseudomonadota</taxon>
        <taxon>Betaproteobacteria</taxon>
        <taxon>Burkholderiales</taxon>
        <taxon>Sphaerotilaceae</taxon>
        <taxon>Pseudaquabacterium</taxon>
    </lineage>
</organism>
<name>A0ABU9CGR6_9BURK</name>
<keyword evidence="3" id="KW-0378">Hydrolase</keyword>
<evidence type="ECO:0000313" key="3">
    <source>
        <dbReference type="EMBL" id="MEK8049702.1"/>
    </source>
</evidence>
<dbReference type="RefSeq" id="WP_341409384.1">
    <property type="nucleotide sequence ID" value="NZ_JBBUTH010000003.1"/>
</dbReference>
<evidence type="ECO:0000313" key="4">
    <source>
        <dbReference type="Proteomes" id="UP001365405"/>
    </source>
</evidence>
<protein>
    <submittedName>
        <fullName evidence="3">SprT family zinc-dependent metalloprotease</fullName>
        <ecNumber evidence="3">3.4.-.-</ecNumber>
    </submittedName>
</protein>
<comment type="caution">
    <text evidence="3">The sequence shown here is derived from an EMBL/GenBank/DDBJ whole genome shotgun (WGS) entry which is preliminary data.</text>
</comment>
<dbReference type="Pfam" id="PF01863">
    <property type="entry name" value="YgjP-like"/>
    <property type="match status" value="1"/>
</dbReference>
<feature type="domain" description="YgjP-like metallopeptidase" evidence="2">
    <location>
        <begin position="100"/>
        <end position="315"/>
    </location>
</feature>
<accession>A0ABU9CGR6</accession>
<dbReference type="EC" id="3.4.-.-" evidence="3"/>
<dbReference type="Gene3D" id="3.30.2010.10">
    <property type="entry name" value="Metalloproteases ('zincins'), catalytic domain"/>
    <property type="match status" value="1"/>
</dbReference>
<dbReference type="CDD" id="cd07344">
    <property type="entry name" value="M48_yhfN_like"/>
    <property type="match status" value="1"/>
</dbReference>
<evidence type="ECO:0000259" key="2">
    <source>
        <dbReference type="Pfam" id="PF01863"/>
    </source>
</evidence>
<dbReference type="Proteomes" id="UP001365405">
    <property type="component" value="Unassembled WGS sequence"/>
</dbReference>
<dbReference type="InterPro" id="IPR053136">
    <property type="entry name" value="UTP_pyrophosphatase-like"/>
</dbReference>
<dbReference type="GO" id="GO:0008237">
    <property type="term" value="F:metallopeptidase activity"/>
    <property type="evidence" value="ECO:0007669"/>
    <property type="project" value="UniProtKB-KW"/>
</dbReference>
<sequence length="322" mass="35220">MAHRGADPASEQGQLSLFDAPAPERAAAPPAGALRHPATGTDGTERTDGAAGLAPVAVARPAPHGAIAALPRFQHPRAQRQIDLGEHRVGYEFRRARRRSIGFVVGAEGLSVSAPRWVGVGEVENALRAKAGWILRKLHEQHERAQRVAAARVVWRDGATLPFLGDTVIVVLDARVTGAQLRTADDTLPGVPRLTLHVGLPQTASEGQVAEAVQSWLQRQARRVFEERCNHFAPQLGVRIKRLSLSSASTRWGSASADGSVRLNWRLIHFALPVIDYVVTHELAHLREMNHSPAFWEVVRSVLPDFERHRGALRSELLPSFD</sequence>
<keyword evidence="3" id="KW-0482">Metalloprotease</keyword>
<dbReference type="PANTHER" id="PTHR30399">
    <property type="entry name" value="UNCHARACTERIZED PROTEIN YGJP"/>
    <property type="match status" value="1"/>
</dbReference>